<reference evidence="3" key="1">
    <citation type="submission" date="2021-11" db="EMBL/GenBank/DDBJ databases">
        <authorList>
            <person name="Riesbeck K."/>
        </authorList>
    </citation>
    <scope>NUCLEOTIDE SEQUENCE [LARGE SCALE GENOMIC DNA]</scope>
</reference>
<keyword evidence="1" id="KW-0732">Signal</keyword>
<gene>
    <name evidence="2" type="ORF">KRLU271_LOCUS1405</name>
</gene>
<dbReference type="EMBL" id="OV040584">
    <property type="protein sequence ID" value="CAH0449649.1"/>
    <property type="molecule type" value="Genomic_DNA"/>
</dbReference>
<dbReference type="Gene3D" id="1.25.40.10">
    <property type="entry name" value="Tetratricopeptide repeat domain"/>
    <property type="match status" value="1"/>
</dbReference>
<feature type="chain" id="PRO_5042494367" evidence="1">
    <location>
        <begin position="27"/>
        <end position="184"/>
    </location>
</feature>
<dbReference type="Pfam" id="PF08238">
    <property type="entry name" value="Sel1"/>
    <property type="match status" value="4"/>
</dbReference>
<dbReference type="InterPro" id="IPR050767">
    <property type="entry name" value="Sel1_AlgK"/>
</dbReference>
<accession>A0AAJ8WCX8</accession>
<dbReference type="InterPro" id="IPR006597">
    <property type="entry name" value="Sel1-like"/>
</dbReference>
<organism evidence="2 3">
    <name type="scientific">Haemophilus influenzae</name>
    <dbReference type="NCBI Taxonomy" id="727"/>
    <lineage>
        <taxon>Bacteria</taxon>
        <taxon>Pseudomonadati</taxon>
        <taxon>Pseudomonadota</taxon>
        <taxon>Gammaproteobacteria</taxon>
        <taxon>Pasteurellales</taxon>
        <taxon>Pasteurellaceae</taxon>
        <taxon>Haemophilus</taxon>
    </lineage>
</organism>
<dbReference type="RefSeq" id="WP_011272535.1">
    <property type="nucleotide sequence ID" value="NZ_AP018768.1"/>
</dbReference>
<dbReference type="SUPFAM" id="SSF81901">
    <property type="entry name" value="HCP-like"/>
    <property type="match status" value="1"/>
</dbReference>
<dbReference type="InterPro" id="IPR011990">
    <property type="entry name" value="TPR-like_helical_dom_sf"/>
</dbReference>
<name>A0AAJ8WCX8_HAEIF</name>
<dbReference type="GeneID" id="93220308"/>
<proteinExistence type="predicted"/>
<evidence type="ECO:0000313" key="3">
    <source>
        <dbReference type="Proteomes" id="UP000837924"/>
    </source>
</evidence>
<dbReference type="PANTHER" id="PTHR11102:SF160">
    <property type="entry name" value="ERAD-ASSOCIATED E3 UBIQUITIN-PROTEIN LIGASE COMPONENT HRD3"/>
    <property type="match status" value="1"/>
</dbReference>
<evidence type="ECO:0000256" key="1">
    <source>
        <dbReference type="SAM" id="SignalP"/>
    </source>
</evidence>
<dbReference type="KEGG" id="hix:NTHI723_00011"/>
<dbReference type="PANTHER" id="PTHR11102">
    <property type="entry name" value="SEL-1-LIKE PROTEIN"/>
    <property type="match status" value="1"/>
</dbReference>
<dbReference type="AlphaFoldDB" id="A0AAJ8WCX8"/>
<dbReference type="SMART" id="SM00671">
    <property type="entry name" value="SEL1"/>
    <property type="match status" value="3"/>
</dbReference>
<sequence>MKLTKTLLTTALFGASVFSFQSTAWADTLEQQFQQGLTAYEQSNYQTAFKLWLPMAEQGYAKAQFNLGVMYAKGQGVKQDDFEAVKWFRKAAEQGYAEAKFNLGHMYSKGRGVKQDDFEAVNWYRKAAEQGDADAQAILGFLYLLGERGVQVNKSLAKEWFGKACDNGNQNGCEYYGKLNRGEL</sequence>
<evidence type="ECO:0000313" key="2">
    <source>
        <dbReference type="EMBL" id="CAH0449649.1"/>
    </source>
</evidence>
<protein>
    <submittedName>
        <fullName evidence="2">Sel1 repeat family protein</fullName>
    </submittedName>
</protein>
<feature type="signal peptide" evidence="1">
    <location>
        <begin position="1"/>
        <end position="26"/>
    </location>
</feature>
<dbReference type="Proteomes" id="UP000837924">
    <property type="component" value="Chromosome"/>
</dbReference>